<keyword evidence="2" id="KW-1133">Transmembrane helix</keyword>
<organism evidence="3 4">
    <name type="scientific">Novosphingobium beihaiensis</name>
    <dbReference type="NCBI Taxonomy" id="2930389"/>
    <lineage>
        <taxon>Bacteria</taxon>
        <taxon>Pseudomonadati</taxon>
        <taxon>Pseudomonadota</taxon>
        <taxon>Alphaproteobacteria</taxon>
        <taxon>Sphingomonadales</taxon>
        <taxon>Sphingomonadaceae</taxon>
        <taxon>Novosphingobium</taxon>
    </lineage>
</organism>
<evidence type="ECO:0008006" key="5">
    <source>
        <dbReference type="Google" id="ProtNLM"/>
    </source>
</evidence>
<keyword evidence="4" id="KW-1185">Reference proteome</keyword>
<protein>
    <recommendedName>
        <fullName evidence="5">Transmembrane protein PGPGW</fullName>
    </recommendedName>
</protein>
<name>A0ABT0BUX9_9SPHN</name>
<dbReference type="Proteomes" id="UP001202281">
    <property type="component" value="Unassembled WGS sequence"/>
</dbReference>
<evidence type="ECO:0000256" key="1">
    <source>
        <dbReference type="SAM" id="MobiDB-lite"/>
    </source>
</evidence>
<evidence type="ECO:0000313" key="4">
    <source>
        <dbReference type="Proteomes" id="UP001202281"/>
    </source>
</evidence>
<dbReference type="EMBL" id="JALHLG010000048">
    <property type="protein sequence ID" value="MCJ2188837.1"/>
    <property type="molecule type" value="Genomic_DNA"/>
</dbReference>
<feature type="transmembrane region" description="Helical" evidence="2">
    <location>
        <begin position="31"/>
        <end position="57"/>
    </location>
</feature>
<feature type="region of interest" description="Disordered" evidence="1">
    <location>
        <begin position="73"/>
        <end position="102"/>
    </location>
</feature>
<gene>
    <name evidence="3" type="ORF">MTR66_18700</name>
</gene>
<reference evidence="3 4" key="1">
    <citation type="submission" date="2022-04" db="EMBL/GenBank/DDBJ databases">
        <title>Identification of a novel bacterium isolated from mangrove sediments.</title>
        <authorList>
            <person name="Pan X."/>
        </authorList>
    </citation>
    <scope>NUCLEOTIDE SEQUENCE [LARGE SCALE GENOMIC DNA]</scope>
    <source>
        <strain evidence="3 4">B2638</strain>
    </source>
</reference>
<accession>A0ABT0BUX9</accession>
<evidence type="ECO:0000256" key="2">
    <source>
        <dbReference type="SAM" id="Phobius"/>
    </source>
</evidence>
<evidence type="ECO:0000313" key="3">
    <source>
        <dbReference type="EMBL" id="MCJ2188837.1"/>
    </source>
</evidence>
<keyword evidence="2" id="KW-0472">Membrane</keyword>
<keyword evidence="2" id="KW-0812">Transmembrane</keyword>
<sequence length="102" mass="11508">MTNETARAYLRVGSRRVRIPRRRGTRIALGLWLTIGGALPIPPGYVFIPVGLAILSIDFPRLRRWRRRLAVGMGRRRAKPSGRTPDALSLSASMPILRHGRR</sequence>
<proteinExistence type="predicted"/>
<comment type="caution">
    <text evidence="3">The sequence shown here is derived from an EMBL/GenBank/DDBJ whole genome shotgun (WGS) entry which is preliminary data.</text>
</comment>